<keyword evidence="1" id="KW-0175">Coiled coil</keyword>
<gene>
    <name evidence="4" type="ORF">J4Q44_G00253880</name>
</gene>
<feature type="region of interest" description="Disordered" evidence="2">
    <location>
        <begin position="214"/>
        <end position="246"/>
    </location>
</feature>
<feature type="region of interest" description="Disordered" evidence="2">
    <location>
        <begin position="1"/>
        <end position="38"/>
    </location>
</feature>
<dbReference type="Proteomes" id="UP001356427">
    <property type="component" value="Unassembled WGS sequence"/>
</dbReference>
<dbReference type="GO" id="GO:0005634">
    <property type="term" value="C:nucleus"/>
    <property type="evidence" value="ECO:0007669"/>
    <property type="project" value="TreeGrafter"/>
</dbReference>
<dbReference type="PANTHER" id="PTHR23098">
    <property type="entry name" value="AGAP001331-PA-RELATED"/>
    <property type="match status" value="1"/>
</dbReference>
<proteinExistence type="predicted"/>
<dbReference type="InterPro" id="IPR028002">
    <property type="entry name" value="Myb_DNA-bind_5"/>
</dbReference>
<feature type="compositionally biased region" description="Polar residues" evidence="2">
    <location>
        <begin position="21"/>
        <end position="32"/>
    </location>
</feature>
<sequence>MDDENKPGLPLSFTEPKSEGSDCNSGAQSVQQAPEMASVKLEDCSQTLELNVNVKDEVKEEEIETFVYHAPPEGLKEEMEEQKVLLLKGKRKQKGMEETEKKRHRFTPGDEDRIISGVLGHWEDLFGAQAHIRPRGSKTATWNSIAGTLTSAVARCGDDVRKKYNLIRNQIKQKVSSLRALSSQTGGGPNTVLELTHLEQQLLSRMAETVTGVGPADLGIGPSQGDISSSGPPPAAEESTVESALPSNVTMEEKAHLDVEKNRLQLDRERLRVETERLQVERERLQLEKDRLGEVEAREVLRQRSVSGLHVQSPRINITHCTTL</sequence>
<dbReference type="AlphaFoldDB" id="A0AAN8L466"/>
<comment type="caution">
    <text evidence="4">The sequence shown here is derived from an EMBL/GenBank/DDBJ whole genome shotgun (WGS) entry which is preliminary data.</text>
</comment>
<name>A0AAN8L466_9TELE</name>
<feature type="domain" description="Myb/SANT-like DNA-binding" evidence="3">
    <location>
        <begin position="104"/>
        <end position="176"/>
    </location>
</feature>
<evidence type="ECO:0000313" key="4">
    <source>
        <dbReference type="EMBL" id="KAK6304802.1"/>
    </source>
</evidence>
<evidence type="ECO:0000313" key="5">
    <source>
        <dbReference type="Proteomes" id="UP001356427"/>
    </source>
</evidence>
<evidence type="ECO:0000256" key="1">
    <source>
        <dbReference type="SAM" id="Coils"/>
    </source>
</evidence>
<accession>A0AAN8L466</accession>
<feature type="coiled-coil region" evidence="1">
    <location>
        <begin position="254"/>
        <end position="298"/>
    </location>
</feature>
<evidence type="ECO:0000256" key="2">
    <source>
        <dbReference type="SAM" id="MobiDB-lite"/>
    </source>
</evidence>
<evidence type="ECO:0000259" key="3">
    <source>
        <dbReference type="Pfam" id="PF13873"/>
    </source>
</evidence>
<organism evidence="4 5">
    <name type="scientific">Coregonus suidteri</name>
    <dbReference type="NCBI Taxonomy" id="861788"/>
    <lineage>
        <taxon>Eukaryota</taxon>
        <taxon>Metazoa</taxon>
        <taxon>Chordata</taxon>
        <taxon>Craniata</taxon>
        <taxon>Vertebrata</taxon>
        <taxon>Euteleostomi</taxon>
        <taxon>Actinopterygii</taxon>
        <taxon>Neopterygii</taxon>
        <taxon>Teleostei</taxon>
        <taxon>Protacanthopterygii</taxon>
        <taxon>Salmoniformes</taxon>
        <taxon>Salmonidae</taxon>
        <taxon>Coregoninae</taxon>
        <taxon>Coregonus</taxon>
    </lineage>
</organism>
<reference evidence="4 5" key="1">
    <citation type="submission" date="2021-04" db="EMBL/GenBank/DDBJ databases">
        <authorList>
            <person name="De Guttry C."/>
            <person name="Zahm M."/>
            <person name="Klopp C."/>
            <person name="Cabau C."/>
            <person name="Louis A."/>
            <person name="Berthelot C."/>
            <person name="Parey E."/>
            <person name="Roest Crollius H."/>
            <person name="Montfort J."/>
            <person name="Robinson-Rechavi M."/>
            <person name="Bucao C."/>
            <person name="Bouchez O."/>
            <person name="Gislard M."/>
            <person name="Lluch J."/>
            <person name="Milhes M."/>
            <person name="Lampietro C."/>
            <person name="Lopez Roques C."/>
            <person name="Donnadieu C."/>
            <person name="Braasch I."/>
            <person name="Desvignes T."/>
            <person name="Postlethwait J."/>
            <person name="Bobe J."/>
            <person name="Wedekind C."/>
            <person name="Guiguen Y."/>
        </authorList>
    </citation>
    <scope>NUCLEOTIDE SEQUENCE [LARGE SCALE GENOMIC DNA]</scope>
    <source>
        <strain evidence="4">Cs_M1</strain>
        <tissue evidence="4">Blood</tissue>
    </source>
</reference>
<dbReference type="Pfam" id="PF13873">
    <property type="entry name" value="Myb_DNA-bind_5"/>
    <property type="match status" value="1"/>
</dbReference>
<dbReference type="PANTHER" id="PTHR23098:SF23">
    <property type="entry name" value="MYB-RELATED TRANSCRIPTION FACTOR, PARTNER OF PROFILIN-LIKE ISOFORM X2-RELATED"/>
    <property type="match status" value="1"/>
</dbReference>
<keyword evidence="5" id="KW-1185">Reference proteome</keyword>
<protein>
    <recommendedName>
        <fullName evidence="3">Myb/SANT-like DNA-binding domain-containing protein</fullName>
    </recommendedName>
</protein>
<dbReference type="EMBL" id="JAGTTL010000023">
    <property type="protein sequence ID" value="KAK6304802.1"/>
    <property type="molecule type" value="Genomic_DNA"/>
</dbReference>